<feature type="chain" id="PRO_5040313547" evidence="1">
    <location>
        <begin position="20"/>
        <end position="231"/>
    </location>
</feature>
<dbReference type="EMBL" id="JAAAXW010000292">
    <property type="protein sequence ID" value="KAF9538669.1"/>
    <property type="molecule type" value="Genomic_DNA"/>
</dbReference>
<dbReference type="Proteomes" id="UP000723463">
    <property type="component" value="Unassembled WGS sequence"/>
</dbReference>
<evidence type="ECO:0000313" key="2">
    <source>
        <dbReference type="EMBL" id="KAF9538669.1"/>
    </source>
</evidence>
<accession>A0A9P6JZ51</accession>
<keyword evidence="1" id="KW-0732">Signal</keyword>
<evidence type="ECO:0000313" key="3">
    <source>
        <dbReference type="Proteomes" id="UP000723463"/>
    </source>
</evidence>
<comment type="caution">
    <text evidence="2">The sequence shown here is derived from an EMBL/GenBank/DDBJ whole genome shotgun (WGS) entry which is preliminary data.</text>
</comment>
<sequence length="231" mass="26616">MKIPVLFILAVFTLQVCESKVTVKPGFTKNLLDVIGNWLGIAQPNLGDWYAASHQCNWPWIKHLVLNCPTSMPPEPVELEPESESKAEAAFKRMEEAPFDRDTIAKMTFTERSQFFSPCFDSSQLFMLCTEKAWTVLGMDMCEVWHHVKDYEGFCGGTGGNPCYCMNHQCSQDRLDRYNHDVPEEFRIDKYTRLPGLDWEPVPIDPVQKEWCDQNVGSDRELYVESWGCLM</sequence>
<dbReference type="AlphaFoldDB" id="A0A9P6JZ51"/>
<evidence type="ECO:0000256" key="1">
    <source>
        <dbReference type="SAM" id="SignalP"/>
    </source>
</evidence>
<keyword evidence="3" id="KW-1185">Reference proteome</keyword>
<protein>
    <submittedName>
        <fullName evidence="2">Uncharacterized protein</fullName>
    </submittedName>
</protein>
<name>A0A9P6JZ51_9FUNG</name>
<proteinExistence type="predicted"/>
<gene>
    <name evidence="2" type="ORF">EC957_006374</name>
</gene>
<feature type="signal peptide" evidence="1">
    <location>
        <begin position="1"/>
        <end position="19"/>
    </location>
</feature>
<reference evidence="2" key="1">
    <citation type="journal article" date="2020" name="Fungal Divers.">
        <title>Resolving the Mortierellaceae phylogeny through synthesis of multi-gene phylogenetics and phylogenomics.</title>
        <authorList>
            <person name="Vandepol N."/>
            <person name="Liber J."/>
            <person name="Desiro A."/>
            <person name="Na H."/>
            <person name="Kennedy M."/>
            <person name="Barry K."/>
            <person name="Grigoriev I.V."/>
            <person name="Miller A.N."/>
            <person name="O'Donnell K."/>
            <person name="Stajich J.E."/>
            <person name="Bonito G."/>
        </authorList>
    </citation>
    <scope>NUCLEOTIDE SEQUENCE</scope>
    <source>
        <strain evidence="2">NRRL 2591</strain>
    </source>
</reference>
<organism evidence="2 3">
    <name type="scientific">Mortierella hygrophila</name>
    <dbReference type="NCBI Taxonomy" id="979708"/>
    <lineage>
        <taxon>Eukaryota</taxon>
        <taxon>Fungi</taxon>
        <taxon>Fungi incertae sedis</taxon>
        <taxon>Mucoromycota</taxon>
        <taxon>Mortierellomycotina</taxon>
        <taxon>Mortierellomycetes</taxon>
        <taxon>Mortierellales</taxon>
        <taxon>Mortierellaceae</taxon>
        <taxon>Mortierella</taxon>
    </lineage>
</organism>